<organism evidence="2 3">
    <name type="scientific">Musa troglodytarum</name>
    <name type="common">fe'i banana</name>
    <dbReference type="NCBI Taxonomy" id="320322"/>
    <lineage>
        <taxon>Eukaryota</taxon>
        <taxon>Viridiplantae</taxon>
        <taxon>Streptophyta</taxon>
        <taxon>Embryophyta</taxon>
        <taxon>Tracheophyta</taxon>
        <taxon>Spermatophyta</taxon>
        <taxon>Magnoliopsida</taxon>
        <taxon>Liliopsida</taxon>
        <taxon>Zingiberales</taxon>
        <taxon>Musaceae</taxon>
        <taxon>Musa</taxon>
    </lineage>
</organism>
<name>A0A9E7FR18_9LILI</name>
<feature type="compositionally biased region" description="Low complexity" evidence="1">
    <location>
        <begin position="19"/>
        <end position="36"/>
    </location>
</feature>
<feature type="region of interest" description="Disordered" evidence="1">
    <location>
        <begin position="1"/>
        <end position="36"/>
    </location>
</feature>
<protein>
    <submittedName>
        <fullName evidence="2">Uncharacterized protein</fullName>
    </submittedName>
</protein>
<dbReference type="OrthoDB" id="10374207at2759"/>
<proteinExistence type="predicted"/>
<dbReference type="Proteomes" id="UP001055439">
    <property type="component" value="Chromosome 5"/>
</dbReference>
<reference evidence="2" key="1">
    <citation type="submission" date="2022-05" db="EMBL/GenBank/DDBJ databases">
        <title>The Musa troglodytarum L. genome provides insights into the mechanism of non-climacteric behaviour and enrichment of carotenoids.</title>
        <authorList>
            <person name="Wang J."/>
        </authorList>
    </citation>
    <scope>NUCLEOTIDE SEQUENCE</scope>
    <source>
        <tissue evidence="2">Leaf</tissue>
    </source>
</reference>
<evidence type="ECO:0000256" key="1">
    <source>
        <dbReference type="SAM" id="MobiDB-lite"/>
    </source>
</evidence>
<feature type="compositionally biased region" description="Basic and acidic residues" evidence="1">
    <location>
        <begin position="1"/>
        <end position="11"/>
    </location>
</feature>
<dbReference type="PANTHER" id="PTHR34361:SF6">
    <property type="entry name" value="POX DOMAIN-CONTAINING PROTEIN"/>
    <property type="match status" value="1"/>
</dbReference>
<gene>
    <name evidence="2" type="ORF">MUK42_04002</name>
</gene>
<sequence length="919" mass="100799">MFRSDGADADAHAPPPSRSTFPYPSSPQPSFSTFVSPCSSPPLYVDRLVSSFGHLPRPPPPSPPLPSYNLWSPSYSAFSSRSAPPADAARRHGSYASLAPRPWGSADSRSNPALDFGLERPEWPCTPRFGRLDRTPSWLVDHSLASRPSSYGAAQYSSDQAHDASARASLTPDCLIFKDGYAFTLHESPYSFNDDFSPAEQEKHSIFQNAAENDVKLSKDSCNLDIYDDSSVNYSVMVNGCSASSDSTNANNRKHLLGVMSGSMTLNSKIFNSLCYRYRFCKSDKSMPISSDPLDQYNLSANSARTGAPDYCRFPFRAGDHAYPSPILNNLESCSHFDQGGYYLSANTKLEYSHFPEHVDSSNCPEYHNDDLGSFSVHRRGHPKPKNNKIVMSGDEEIGTRQHACISYVLREQCGETGENMNILGQQECISQPVLSGEAADPQIGPKIAGQAEYRHPGKDFQLLPKTILGLSEVLVSDLHGGGVINLKEEDEQLIQQVIDNLKSLINRGRKEALDMILGENHFKSEDESEMLFYKKHWLEAEIALSAVKFQLAQMKLEVEKGKLKLKANLDESSDVQQKPSRLYNLISLNSMYGIIEHDERSCQGNQSLCSNMEPIETSQSKAEDVDATVMSTFRVTNDSSNSTTMVDHAKVHDSAEVEGWLGYGQTANGHHPNGEQTQESKFLPSHVESGFSRWNQQFHVVAEHEQSANDTVCRTPAEIRAYTAAEPGVLPPTYSTYRSEAFADGSNSQLSEWEHIRKEEATCFNAATYLSIASRQHVYLTHLHHGRRELSLPGDPTAGGRVLLHQARCRRVGGEGLVGCEEASVLQDVAIVGGVQGVGAAGIHEGDEAGVIAALRTLLLQLRRVPRVQTRVLPVRGVEVEEPAAEGGAVRAADGVRTCMHACVTASDTSKSKHGPST</sequence>
<keyword evidence="3" id="KW-1185">Reference proteome</keyword>
<evidence type="ECO:0000313" key="2">
    <source>
        <dbReference type="EMBL" id="URE00420.1"/>
    </source>
</evidence>
<dbReference type="AlphaFoldDB" id="A0A9E7FR18"/>
<dbReference type="EMBL" id="CP097507">
    <property type="protein sequence ID" value="URE00420.1"/>
    <property type="molecule type" value="Genomic_DNA"/>
</dbReference>
<accession>A0A9E7FR18</accession>
<evidence type="ECO:0000313" key="3">
    <source>
        <dbReference type="Proteomes" id="UP001055439"/>
    </source>
</evidence>
<dbReference type="PANTHER" id="PTHR34361">
    <property type="entry name" value="OS08G0157800 PROTEIN"/>
    <property type="match status" value="1"/>
</dbReference>